<comment type="similarity">
    <text evidence="1">Belongs to the bacterial ring-hydroxylating dioxygenase alpha subunit family.</text>
</comment>
<keyword evidence="8" id="KW-0411">Iron-sulfur</keyword>
<dbReference type="STRING" id="450378.GCA_001661675_02941"/>
<keyword evidence="5 11" id="KW-0223">Dioxygenase</keyword>
<dbReference type="CDD" id="cd08881">
    <property type="entry name" value="RHO_alpha_C_NDO-like"/>
    <property type="match status" value="1"/>
</dbReference>
<gene>
    <name evidence="11" type="ORF">A9D14_14635</name>
    <name evidence="12" type="ORF">H4O24_18370</name>
</gene>
<evidence type="ECO:0000313" key="11">
    <source>
        <dbReference type="EMBL" id="ARU17620.1"/>
    </source>
</evidence>
<name>A0A1Z1FFW0_9SPHN</name>
<evidence type="ECO:0000313" key="13">
    <source>
        <dbReference type="Proteomes" id="UP000195807"/>
    </source>
</evidence>
<evidence type="ECO:0000256" key="9">
    <source>
        <dbReference type="ARBA" id="ARBA00023027"/>
    </source>
</evidence>
<reference evidence="12 14" key="2">
    <citation type="submission" date="2020-08" db="EMBL/GenBank/DDBJ databases">
        <authorList>
            <person name="Liu G."/>
            <person name="Sun C."/>
        </authorList>
    </citation>
    <scope>NUCLEOTIDE SEQUENCE [LARGE SCALE GENOMIC DNA]</scope>
    <source>
        <strain evidence="12 14">OT19</strain>
        <plasmid evidence="12 14">plas1</plasmid>
    </source>
</reference>
<geneLocation type="plasmid" evidence="12 14">
    <name>plas1</name>
</geneLocation>
<dbReference type="SUPFAM" id="SSF55961">
    <property type="entry name" value="Bet v1-like"/>
    <property type="match status" value="1"/>
</dbReference>
<dbReference type="InterPro" id="IPR015881">
    <property type="entry name" value="ARHD_Rieske_2Fe_2S"/>
</dbReference>
<evidence type="ECO:0000259" key="10">
    <source>
        <dbReference type="PROSITE" id="PS51296"/>
    </source>
</evidence>
<dbReference type="PROSITE" id="PS51296">
    <property type="entry name" value="RIESKE"/>
    <property type="match status" value="1"/>
</dbReference>
<dbReference type="AlphaFoldDB" id="A0A1Z1FFW0"/>
<dbReference type="GO" id="GO:0051537">
    <property type="term" value="F:2 iron, 2 sulfur cluster binding"/>
    <property type="evidence" value="ECO:0007669"/>
    <property type="project" value="UniProtKB-KW"/>
</dbReference>
<evidence type="ECO:0000256" key="6">
    <source>
        <dbReference type="ARBA" id="ARBA00023002"/>
    </source>
</evidence>
<evidence type="ECO:0000313" key="12">
    <source>
        <dbReference type="EMBL" id="QNE07006.1"/>
    </source>
</evidence>
<dbReference type="SUPFAM" id="SSF50022">
    <property type="entry name" value="ISP domain"/>
    <property type="match status" value="1"/>
</dbReference>
<keyword evidence="3" id="KW-0479">Metal-binding</keyword>
<geneLocation type="plasmid" evidence="11">
    <name>pCME4A9I</name>
</geneLocation>
<dbReference type="PRINTS" id="PR00090">
    <property type="entry name" value="RNGDIOXGNASE"/>
</dbReference>
<dbReference type="KEGG" id="cman:A9D14_14635"/>
<dbReference type="EMBL" id="CP019603">
    <property type="protein sequence ID" value="ARU17620.1"/>
    <property type="molecule type" value="Genomic_DNA"/>
</dbReference>
<reference evidence="11 13" key="1">
    <citation type="submission" date="2017-01" db="EMBL/GenBank/DDBJ databases">
        <title>Complete genome sequence of esterase-producing bacterium Croceicoccus marinus E4A9.</title>
        <authorList>
            <person name="Wu Y.-H."/>
            <person name="Cheng H."/>
            <person name="Xu L."/>
            <person name="Huo Y.-Y."/>
            <person name="Wang C.-S."/>
            <person name="Xu X.-W."/>
        </authorList>
    </citation>
    <scope>NUCLEOTIDE SEQUENCE [LARGE SCALE GENOMIC DNA]</scope>
    <source>
        <strain evidence="11 13">E4A9</strain>
        <plasmid evidence="11">pCME4A9I</plasmid>
        <plasmid evidence="13">Plasmid pcme4a9i</plasmid>
    </source>
</reference>
<keyword evidence="6" id="KW-0560">Oxidoreductase</keyword>
<dbReference type="GO" id="GO:0005506">
    <property type="term" value="F:iron ion binding"/>
    <property type="evidence" value="ECO:0007669"/>
    <property type="project" value="InterPro"/>
</dbReference>
<organism evidence="11 13">
    <name type="scientific">Croceicoccus marinus</name>
    <dbReference type="NCBI Taxonomy" id="450378"/>
    <lineage>
        <taxon>Bacteria</taxon>
        <taxon>Pseudomonadati</taxon>
        <taxon>Pseudomonadota</taxon>
        <taxon>Alphaproteobacteria</taxon>
        <taxon>Sphingomonadales</taxon>
        <taxon>Erythrobacteraceae</taxon>
        <taxon>Croceicoccus</taxon>
    </lineage>
</organism>
<keyword evidence="4" id="KW-0058">Aromatic hydrocarbons catabolism</keyword>
<evidence type="ECO:0000313" key="14">
    <source>
        <dbReference type="Proteomes" id="UP000515297"/>
    </source>
</evidence>
<proteinExistence type="inferred from homology"/>
<dbReference type="EMBL" id="CP060053">
    <property type="protein sequence ID" value="QNE07006.1"/>
    <property type="molecule type" value="Genomic_DNA"/>
</dbReference>
<dbReference type="InterPro" id="IPR036922">
    <property type="entry name" value="Rieske_2Fe-2S_sf"/>
</dbReference>
<dbReference type="PANTHER" id="PTHR43756">
    <property type="entry name" value="CHOLINE MONOOXYGENASE, CHLOROPLASTIC"/>
    <property type="match status" value="1"/>
</dbReference>
<evidence type="ECO:0000256" key="4">
    <source>
        <dbReference type="ARBA" id="ARBA00022797"/>
    </source>
</evidence>
<dbReference type="Pfam" id="PF00355">
    <property type="entry name" value="Rieske"/>
    <property type="match status" value="1"/>
</dbReference>
<sequence length="462" mass="51890">MLQKSKLVLRDGTSLDDLIMRESNEVSLRVMTDEELYKLEMEKIFAKTWLLLGHESEIPEAGDFIVRDMAEDNVIVARGQDGDVHVSLNVCPHRGMRVCLGEAGNKRVHQCIYHGWAFRPNGDFIGAPVEREKMHGNDVDKKTLGLKKARVHLYGGLIFATWNVDGPSFDEYLGDIKYYMDQLFCRTNRGLELLGPPQRFTLPCNWKVPGEQSGSDGFHTLTLHRSLMEGGVMGGTAETIYDQAPGMYGVDVSCEQGHSLRCLEAEKTFKMFADVPFEGKSTRERLELLTPPGITKDMIPELFENLTEDQVAQLATIPPQVGGMFPNILIAFIFAPRTDGGSSGALSLHAYVPKGPDKVEFVNYLFAEKDAPEQMKRDMLQNSIWNTGTSGVIEQDDADVWPVIMKNARGAVSKDMTLKYQALHGHERPEGWVGEGLLYPGFTKDDTQWNWWLAYYDLMDAV</sequence>
<accession>A0A1Z1FFW0</accession>
<keyword evidence="11" id="KW-0614">Plasmid</keyword>
<dbReference type="GO" id="GO:0051213">
    <property type="term" value="F:dioxygenase activity"/>
    <property type="evidence" value="ECO:0007669"/>
    <property type="project" value="UniProtKB-KW"/>
</dbReference>
<keyword evidence="2" id="KW-0001">2Fe-2S</keyword>
<dbReference type="InterPro" id="IPR017941">
    <property type="entry name" value="Rieske_2Fe-2S"/>
</dbReference>
<keyword evidence="13" id="KW-1185">Reference proteome</keyword>
<evidence type="ECO:0000256" key="2">
    <source>
        <dbReference type="ARBA" id="ARBA00022714"/>
    </source>
</evidence>
<dbReference type="InterPro" id="IPR015879">
    <property type="entry name" value="Ring_hydroxy_dOase_asu_C_dom"/>
</dbReference>
<dbReference type="Proteomes" id="UP000195807">
    <property type="component" value="Plasmid pCME4A9I"/>
</dbReference>
<dbReference type="PROSITE" id="PS00570">
    <property type="entry name" value="RING_HYDROXYL_ALPHA"/>
    <property type="match status" value="1"/>
</dbReference>
<keyword evidence="7" id="KW-0408">Iron</keyword>
<dbReference type="PANTHER" id="PTHR43756:SF1">
    <property type="entry name" value="3-PHENYLPROPIONATE_CINNAMIC ACID DIOXYGENASE SUBUNIT ALPHA"/>
    <property type="match status" value="1"/>
</dbReference>
<dbReference type="Pfam" id="PF00848">
    <property type="entry name" value="Ring_hydroxyl_A"/>
    <property type="match status" value="1"/>
</dbReference>
<dbReference type="Gene3D" id="2.102.10.10">
    <property type="entry name" value="Rieske [2Fe-2S] iron-sulphur domain"/>
    <property type="match status" value="1"/>
</dbReference>
<evidence type="ECO:0000256" key="1">
    <source>
        <dbReference type="ARBA" id="ARBA00008751"/>
    </source>
</evidence>
<feature type="domain" description="Rieske" evidence="10">
    <location>
        <begin position="49"/>
        <end position="160"/>
    </location>
</feature>
<evidence type="ECO:0000256" key="7">
    <source>
        <dbReference type="ARBA" id="ARBA00023004"/>
    </source>
</evidence>
<evidence type="ECO:0000256" key="8">
    <source>
        <dbReference type="ARBA" id="ARBA00023014"/>
    </source>
</evidence>
<dbReference type="Proteomes" id="UP000515297">
    <property type="component" value="Plasmid plas1"/>
</dbReference>
<dbReference type="RefSeq" id="WP_066849469.1">
    <property type="nucleotide sequence ID" value="NZ_CP019603.1"/>
</dbReference>
<dbReference type="OrthoDB" id="7456916at2"/>
<dbReference type="InterPro" id="IPR043266">
    <property type="entry name" value="RHO_NdoB-like_C"/>
</dbReference>
<geneLocation type="plasmid" evidence="13">
    <name>pcme4a9i</name>
</geneLocation>
<dbReference type="InterPro" id="IPR001663">
    <property type="entry name" value="Rng_hydr_dOase-A"/>
</dbReference>
<keyword evidence="9" id="KW-0520">NAD</keyword>
<evidence type="ECO:0000256" key="5">
    <source>
        <dbReference type="ARBA" id="ARBA00022964"/>
    </source>
</evidence>
<protein>
    <submittedName>
        <fullName evidence="11">Aromatic ring-hydroxylating dioxygenase subunit alpha</fullName>
    </submittedName>
</protein>
<evidence type="ECO:0000256" key="3">
    <source>
        <dbReference type="ARBA" id="ARBA00022723"/>
    </source>
</evidence>
<dbReference type="Gene3D" id="3.90.380.10">
    <property type="entry name" value="Naphthalene 1,2-dioxygenase Alpha Subunit, Chain A, domain 1"/>
    <property type="match status" value="1"/>
</dbReference>